<dbReference type="PANTHER" id="PTHR12250:SF0">
    <property type="entry name" value="GPI ETHANOLAMINE PHOSPHATE TRANSFERASE 1"/>
    <property type="match status" value="1"/>
</dbReference>
<keyword evidence="1" id="KW-0337">GPI-anchor biosynthesis</keyword>
<keyword evidence="1" id="KW-1133">Transmembrane helix</keyword>
<accession>A0A433CWH3</accession>
<dbReference type="GO" id="GO:0006506">
    <property type="term" value="P:GPI anchor biosynthetic process"/>
    <property type="evidence" value="ECO:0007669"/>
    <property type="project" value="UniProtKB-UniPathway"/>
</dbReference>
<dbReference type="GO" id="GO:0005789">
    <property type="term" value="C:endoplasmic reticulum membrane"/>
    <property type="evidence" value="ECO:0007669"/>
    <property type="project" value="UniProtKB-SubCell"/>
</dbReference>
<keyword evidence="1" id="KW-0808">Transferase</keyword>
<comment type="caution">
    <text evidence="1">Lacks conserved residue(s) required for the propagation of feature annotation.</text>
</comment>
<evidence type="ECO:0000256" key="1">
    <source>
        <dbReference type="RuleBase" id="RU367138"/>
    </source>
</evidence>
<evidence type="ECO:0000259" key="2">
    <source>
        <dbReference type="Pfam" id="PF04987"/>
    </source>
</evidence>
<name>A0A433CWH3_9FUNG</name>
<dbReference type="EC" id="2.-.-.-" evidence="1"/>
<keyword evidence="1" id="KW-0472">Membrane</keyword>
<dbReference type="AlphaFoldDB" id="A0A433CWH3"/>
<evidence type="ECO:0000313" key="3">
    <source>
        <dbReference type="EMBL" id="RUP42938.1"/>
    </source>
</evidence>
<feature type="transmembrane region" description="Helical" evidence="1">
    <location>
        <begin position="155"/>
        <end position="175"/>
    </location>
</feature>
<dbReference type="EMBL" id="RBNI01012083">
    <property type="protein sequence ID" value="RUP42938.1"/>
    <property type="molecule type" value="Genomic_DNA"/>
</dbReference>
<keyword evidence="4" id="KW-1185">Reference proteome</keyword>
<keyword evidence="1" id="KW-0812">Transmembrane</keyword>
<protein>
    <recommendedName>
        <fullName evidence="1">GPI ethanolamine phosphate transferase 1</fullName>
        <ecNumber evidence="1">2.-.-.-</ecNumber>
    </recommendedName>
</protein>
<feature type="transmembrane region" description="Helical" evidence="1">
    <location>
        <begin position="235"/>
        <end position="260"/>
    </location>
</feature>
<comment type="similarity">
    <text evidence="1">Belongs to the PIGG/PIGN/PIGO family. PIGN subfamily.</text>
</comment>
<evidence type="ECO:0000313" key="4">
    <source>
        <dbReference type="Proteomes" id="UP000268093"/>
    </source>
</evidence>
<feature type="transmembrane region" description="Helical" evidence="1">
    <location>
        <begin position="267"/>
        <end position="289"/>
    </location>
</feature>
<dbReference type="UniPathway" id="UPA00196"/>
<gene>
    <name evidence="3" type="ORF">BC936DRAFT_137871</name>
</gene>
<comment type="subcellular location">
    <subcellularLocation>
        <location evidence="1">Endoplasmic reticulum membrane</location>
        <topology evidence="1">Multi-pass membrane protein</topology>
    </subcellularLocation>
</comment>
<dbReference type="GO" id="GO:0051377">
    <property type="term" value="F:mannose-ethanolamine phosphotransferase activity"/>
    <property type="evidence" value="ECO:0007669"/>
    <property type="project" value="UniProtKB-UniRule"/>
</dbReference>
<sequence length="355" mass="39619">MGRLLSWHKCVHTFARRKGRGHSASVCIRFGGALILTTGAWALWKTQGFKLYQSAKGQEVANVKATNAQYVISFQLVLIAASVALVYDTTQSLKQKTGLPVVNQILSWIVLGVSSAIPFLYGLRSNHHFLQRLTVICLAFSPTIILLSISYETLFYYFFCVTVLLWMLIERRLYAAEDLQPGNNAVRTLKARDARTALTFLFFINVAFFGTGNVASLSSFSLESVYRLTTVFNPFLWGALLIAKILIPFFVVSAVLGVLARSLDLPAFSLFLIVLSVTDVQTLNFFFLVRDDGSWLEIGTSISHFCISEMFLIFTILLFWLSHLLVGRAVVTREGQKTVSTGVNDNTLSRKDKIA</sequence>
<comment type="caution">
    <text evidence="3">The sequence shown here is derived from an EMBL/GenBank/DDBJ whole genome shotgun (WGS) entry which is preliminary data.</text>
</comment>
<organism evidence="3 4">
    <name type="scientific">Jimgerdemannia flammicorona</name>
    <dbReference type="NCBI Taxonomy" id="994334"/>
    <lineage>
        <taxon>Eukaryota</taxon>
        <taxon>Fungi</taxon>
        <taxon>Fungi incertae sedis</taxon>
        <taxon>Mucoromycota</taxon>
        <taxon>Mucoromycotina</taxon>
        <taxon>Endogonomycetes</taxon>
        <taxon>Endogonales</taxon>
        <taxon>Endogonaceae</taxon>
        <taxon>Jimgerdemannia</taxon>
    </lineage>
</organism>
<dbReference type="InterPro" id="IPR007070">
    <property type="entry name" value="GPI_EtnP_transferase_1"/>
</dbReference>
<feature type="transmembrane region" description="Helical" evidence="1">
    <location>
        <begin position="65"/>
        <end position="85"/>
    </location>
</feature>
<reference evidence="3 4" key="1">
    <citation type="journal article" date="2018" name="New Phytol.">
        <title>Phylogenomics of Endogonaceae and evolution of mycorrhizas within Mucoromycota.</title>
        <authorList>
            <person name="Chang Y."/>
            <person name="Desiro A."/>
            <person name="Na H."/>
            <person name="Sandor L."/>
            <person name="Lipzen A."/>
            <person name="Clum A."/>
            <person name="Barry K."/>
            <person name="Grigoriev I.V."/>
            <person name="Martin F.M."/>
            <person name="Stajich J.E."/>
            <person name="Smith M.E."/>
            <person name="Bonito G."/>
            <person name="Spatafora J.W."/>
        </authorList>
    </citation>
    <scope>NUCLEOTIDE SEQUENCE [LARGE SCALE GENOMIC DNA]</scope>
    <source>
        <strain evidence="3 4">GMNB39</strain>
    </source>
</reference>
<dbReference type="Proteomes" id="UP000268093">
    <property type="component" value="Unassembled WGS sequence"/>
</dbReference>
<dbReference type="Pfam" id="PF04987">
    <property type="entry name" value="PigN"/>
    <property type="match status" value="1"/>
</dbReference>
<comment type="function">
    <text evidence="1">Ethanolamine phosphate transferase involved in glycosylphosphatidylinositol-anchor biosynthesis. Transfers ethanolamine phosphate to the first alpha-1,4-linked mannose of the glycosylphosphatidylinositol precursor of GPI-anchor.</text>
</comment>
<feature type="transmembrane region" description="Helical" evidence="1">
    <location>
        <begin position="196"/>
        <end position="215"/>
    </location>
</feature>
<dbReference type="OrthoDB" id="2748310at2759"/>
<keyword evidence="1" id="KW-0256">Endoplasmic reticulum</keyword>
<dbReference type="InterPro" id="IPR017852">
    <property type="entry name" value="GPI_EtnP_transferase_1_C"/>
</dbReference>
<feature type="transmembrane region" description="Helical" evidence="1">
    <location>
        <begin position="105"/>
        <end position="123"/>
    </location>
</feature>
<feature type="transmembrane region" description="Helical" evidence="1">
    <location>
        <begin position="301"/>
        <end position="326"/>
    </location>
</feature>
<comment type="pathway">
    <text evidence="1">Glycolipid biosynthesis; glycosylphosphatidylinositol-anchor biosynthesis.</text>
</comment>
<dbReference type="PANTHER" id="PTHR12250">
    <property type="entry name" value="PHOSPHATIDYLINOSITOL GLYCAN, CLASS N"/>
    <property type="match status" value="1"/>
</dbReference>
<feature type="domain" description="GPI ethanolamine phosphate transferase 1 C-terminal" evidence="2">
    <location>
        <begin position="25"/>
        <end position="294"/>
    </location>
</feature>
<feature type="transmembrane region" description="Helical" evidence="1">
    <location>
        <begin position="23"/>
        <end position="44"/>
    </location>
</feature>
<proteinExistence type="inferred from homology"/>